<dbReference type="Proteomes" id="UP000231932">
    <property type="component" value="Chromosome"/>
</dbReference>
<keyword evidence="4" id="KW-1185">Reference proteome</keyword>
<sequence>MRMENEQGAVLLIGHGSRDPEGNREFSALVENLRHRWPDRTVAGAFLEMAEPGIPHVMERLSARGIREVWAIPVILLPARHVREEIPEILARSAREWGVRVRYGRPLGLHPGVLDMLVDRLAEAAGEWELSTGKAEGTAVVFVGRGSSNTEANGQLYRLARLFWEKCGADWVEPCFVGVTYPDVPTALRRAVLSGVRRVVVLPYLLFTGVLMKRLAGWVEEAQAEMPEVEFRLARYLAGHPKLEDIVAGRLQELMHEMARGGDGDGEDFRRRVWAGQ</sequence>
<dbReference type="CDD" id="cd03414">
    <property type="entry name" value="CbiX_SirB_C"/>
    <property type="match status" value="1"/>
</dbReference>
<dbReference type="EMBL" id="CP024955">
    <property type="protein sequence ID" value="ATY84146.1"/>
    <property type="molecule type" value="Genomic_DNA"/>
</dbReference>
<evidence type="ECO:0000313" key="4">
    <source>
        <dbReference type="Proteomes" id="UP000231932"/>
    </source>
</evidence>
<dbReference type="Gene3D" id="3.40.50.1400">
    <property type="match status" value="2"/>
</dbReference>
<gene>
    <name evidence="3" type="ORF">CVV65_03590</name>
</gene>
<proteinExistence type="predicted"/>
<keyword evidence="2" id="KW-0456">Lyase</keyword>
<reference evidence="4" key="1">
    <citation type="submission" date="2017-11" db="EMBL/GenBank/DDBJ databases">
        <title>Complete Genome Sequence of Kyrpidia sp. Strain EA-1, a thermophilic, hydrogen-oxidizing Bacterium, isolated from the Azores.</title>
        <authorList>
            <person name="Reiner J.E."/>
            <person name="Lapp C.J."/>
            <person name="Bunk B."/>
            <person name="Gescher J."/>
        </authorList>
    </citation>
    <scope>NUCLEOTIDE SEQUENCE [LARGE SCALE GENOMIC DNA]</scope>
    <source>
        <strain evidence="4">EA-1</strain>
    </source>
</reference>
<dbReference type="OrthoDB" id="9797895at2"/>
<accession>A0A2K8N3Z3</accession>
<name>A0A2K8N3Z3_9BACL</name>
<evidence type="ECO:0000256" key="2">
    <source>
        <dbReference type="ARBA" id="ARBA00023239"/>
    </source>
</evidence>
<dbReference type="PANTHER" id="PTHR33542:SF3">
    <property type="entry name" value="SIROHYDROCHLORIN FERROCHELATASE, CHLOROPLASTIC"/>
    <property type="match status" value="1"/>
</dbReference>
<evidence type="ECO:0000313" key="3">
    <source>
        <dbReference type="EMBL" id="ATY84146.1"/>
    </source>
</evidence>
<dbReference type="SUPFAM" id="SSF53800">
    <property type="entry name" value="Chelatase"/>
    <property type="match status" value="1"/>
</dbReference>
<organism evidence="3 4">
    <name type="scientific">Kyrpidia spormannii</name>
    <dbReference type="NCBI Taxonomy" id="2055160"/>
    <lineage>
        <taxon>Bacteria</taxon>
        <taxon>Bacillati</taxon>
        <taxon>Bacillota</taxon>
        <taxon>Bacilli</taxon>
        <taxon>Bacillales</taxon>
        <taxon>Alicyclobacillaceae</taxon>
        <taxon>Kyrpidia</taxon>
    </lineage>
</organism>
<evidence type="ECO:0000256" key="1">
    <source>
        <dbReference type="ARBA" id="ARBA00022723"/>
    </source>
</evidence>
<dbReference type="InterPro" id="IPR050963">
    <property type="entry name" value="Sirohydro_Cobaltochel/CbiX"/>
</dbReference>
<dbReference type="GO" id="GO:0016829">
    <property type="term" value="F:lyase activity"/>
    <property type="evidence" value="ECO:0007669"/>
    <property type="project" value="UniProtKB-KW"/>
</dbReference>
<keyword evidence="1" id="KW-0479">Metal-binding</keyword>
<dbReference type="PANTHER" id="PTHR33542">
    <property type="entry name" value="SIROHYDROCHLORIN FERROCHELATASE, CHLOROPLASTIC"/>
    <property type="match status" value="1"/>
</dbReference>
<protein>
    <submittedName>
        <fullName evidence="3">Sirohydrochlorin chelatase</fullName>
    </submittedName>
</protein>
<dbReference type="InterPro" id="IPR002762">
    <property type="entry name" value="CbiX-like"/>
</dbReference>
<dbReference type="RefSeq" id="WP_100666976.1">
    <property type="nucleotide sequence ID" value="NZ_CP024955.1"/>
</dbReference>
<dbReference type="GO" id="GO:0046872">
    <property type="term" value="F:metal ion binding"/>
    <property type="evidence" value="ECO:0007669"/>
    <property type="project" value="UniProtKB-KW"/>
</dbReference>
<dbReference type="Pfam" id="PF01903">
    <property type="entry name" value="CbiX"/>
    <property type="match status" value="2"/>
</dbReference>
<dbReference type="CDD" id="cd03416">
    <property type="entry name" value="CbiX_SirB_N"/>
    <property type="match status" value="1"/>
</dbReference>
<dbReference type="KEGG" id="kyr:CVV65_03590"/>
<dbReference type="AlphaFoldDB" id="A0A2K8N3Z3"/>